<dbReference type="AlphaFoldDB" id="A0A146FW07"/>
<organism evidence="1 2">
    <name type="scientific">Aspergillus kawachii</name>
    <name type="common">White koji mold</name>
    <name type="synonym">Aspergillus awamori var. kawachi</name>
    <dbReference type="NCBI Taxonomy" id="1069201"/>
    <lineage>
        <taxon>Eukaryota</taxon>
        <taxon>Fungi</taxon>
        <taxon>Dikarya</taxon>
        <taxon>Ascomycota</taxon>
        <taxon>Pezizomycotina</taxon>
        <taxon>Eurotiomycetes</taxon>
        <taxon>Eurotiomycetidae</taxon>
        <taxon>Eurotiales</taxon>
        <taxon>Aspergillaceae</taxon>
        <taxon>Aspergillus</taxon>
        <taxon>Aspergillus subgen. Circumdati</taxon>
    </lineage>
</organism>
<evidence type="ECO:0000313" key="1">
    <source>
        <dbReference type="EMBL" id="GAT29093.1"/>
    </source>
</evidence>
<reference evidence="1 2" key="1">
    <citation type="journal article" date="2016" name="DNA Res.">
        <title>Genome sequence of Aspergillus luchuensis NBRC 4314.</title>
        <authorList>
            <person name="Yamada O."/>
            <person name="Machida M."/>
            <person name="Hosoyama A."/>
            <person name="Goto M."/>
            <person name="Takahashi T."/>
            <person name="Futagami T."/>
            <person name="Yamagata Y."/>
            <person name="Takeuchi M."/>
            <person name="Kobayashi T."/>
            <person name="Koike H."/>
            <person name="Abe K."/>
            <person name="Asai K."/>
            <person name="Arita M."/>
            <person name="Fujita N."/>
            <person name="Fukuda K."/>
            <person name="Higa K."/>
            <person name="Horikawa H."/>
            <person name="Ishikawa T."/>
            <person name="Jinno K."/>
            <person name="Kato Y."/>
            <person name="Kirimura K."/>
            <person name="Mizutani O."/>
            <person name="Nakasone K."/>
            <person name="Sano M."/>
            <person name="Shiraishi Y."/>
            <person name="Tsukahara M."/>
            <person name="Gomi K."/>
        </authorList>
    </citation>
    <scope>NUCLEOTIDE SEQUENCE [LARGE SCALE GENOMIC DNA]</scope>
    <source>
        <strain evidence="1 2">RIB 2604</strain>
    </source>
</reference>
<proteinExistence type="predicted"/>
<gene>
    <name evidence="1" type="ORF">RIB2604_02800660</name>
</gene>
<protein>
    <submittedName>
        <fullName evidence="1">AAA family ATPase/60S ribosome export protein Rix7</fullName>
    </submittedName>
</protein>
<dbReference type="Proteomes" id="UP000075230">
    <property type="component" value="Unassembled WGS sequence"/>
</dbReference>
<sequence length="104" mass="11340">MANESSIEFPQGVYDPVRRVQLHQVPLQEIRNLFPETPALTLASVGSHPRLGSGRKSLLISAGAHRPDNFGTLAVCIDPGRRRPRASLESVKDVNHHRLGAVGD</sequence>
<reference evidence="2" key="2">
    <citation type="submission" date="2016-02" db="EMBL/GenBank/DDBJ databases">
        <title>Genome sequencing of Aspergillus luchuensis NBRC 4314.</title>
        <authorList>
            <person name="Yamada O."/>
        </authorList>
    </citation>
    <scope>NUCLEOTIDE SEQUENCE [LARGE SCALE GENOMIC DNA]</scope>
    <source>
        <strain evidence="2">RIB 2604</strain>
    </source>
</reference>
<comment type="caution">
    <text evidence="1">The sequence shown here is derived from an EMBL/GenBank/DDBJ whole genome shotgun (WGS) entry which is preliminary data.</text>
</comment>
<evidence type="ECO:0000313" key="2">
    <source>
        <dbReference type="Proteomes" id="UP000075230"/>
    </source>
</evidence>
<name>A0A146FW07_ASPKA</name>
<accession>A0A146FW07</accession>
<dbReference type="EMBL" id="BCWF01000027">
    <property type="protein sequence ID" value="GAT29093.1"/>
    <property type="molecule type" value="Genomic_DNA"/>
</dbReference>